<evidence type="ECO:0000313" key="1">
    <source>
        <dbReference type="EMBL" id="KAI3719128.1"/>
    </source>
</evidence>
<comment type="caution">
    <text evidence="1">The sequence shown here is derived from an EMBL/GenBank/DDBJ whole genome shotgun (WGS) entry which is preliminary data.</text>
</comment>
<name>A0ACB9BAK7_ARCLA</name>
<organism evidence="1 2">
    <name type="scientific">Arctium lappa</name>
    <name type="common">Greater burdock</name>
    <name type="synonym">Lappa major</name>
    <dbReference type="NCBI Taxonomy" id="4217"/>
    <lineage>
        <taxon>Eukaryota</taxon>
        <taxon>Viridiplantae</taxon>
        <taxon>Streptophyta</taxon>
        <taxon>Embryophyta</taxon>
        <taxon>Tracheophyta</taxon>
        <taxon>Spermatophyta</taxon>
        <taxon>Magnoliopsida</taxon>
        <taxon>eudicotyledons</taxon>
        <taxon>Gunneridae</taxon>
        <taxon>Pentapetalae</taxon>
        <taxon>asterids</taxon>
        <taxon>campanulids</taxon>
        <taxon>Asterales</taxon>
        <taxon>Asteraceae</taxon>
        <taxon>Carduoideae</taxon>
        <taxon>Cardueae</taxon>
        <taxon>Arctiinae</taxon>
        <taxon>Arctium</taxon>
    </lineage>
</organism>
<protein>
    <submittedName>
        <fullName evidence="1">Uncharacterized protein</fullName>
    </submittedName>
</protein>
<sequence>MKPWFDTLHMDAGLAMSSGGDGKAEHSATEVGLNALATCGASNSLAARILSILFLQGFVLALQFGVN</sequence>
<evidence type="ECO:0000313" key="2">
    <source>
        <dbReference type="Proteomes" id="UP001055879"/>
    </source>
</evidence>
<reference evidence="1 2" key="2">
    <citation type="journal article" date="2022" name="Mol. Ecol. Resour.">
        <title>The genomes of chicory, endive, great burdock and yacon provide insights into Asteraceae paleo-polyploidization history and plant inulin production.</title>
        <authorList>
            <person name="Fan W."/>
            <person name="Wang S."/>
            <person name="Wang H."/>
            <person name="Wang A."/>
            <person name="Jiang F."/>
            <person name="Liu H."/>
            <person name="Zhao H."/>
            <person name="Xu D."/>
            <person name="Zhang Y."/>
        </authorList>
    </citation>
    <scope>NUCLEOTIDE SEQUENCE [LARGE SCALE GENOMIC DNA]</scope>
    <source>
        <strain evidence="2">cv. Niubang</strain>
    </source>
</reference>
<proteinExistence type="predicted"/>
<reference evidence="2" key="1">
    <citation type="journal article" date="2022" name="Mol. Ecol. Resour.">
        <title>The genomes of chicory, endive, great burdock and yacon provide insights into Asteraceae palaeo-polyploidization history and plant inulin production.</title>
        <authorList>
            <person name="Fan W."/>
            <person name="Wang S."/>
            <person name="Wang H."/>
            <person name="Wang A."/>
            <person name="Jiang F."/>
            <person name="Liu H."/>
            <person name="Zhao H."/>
            <person name="Xu D."/>
            <person name="Zhang Y."/>
        </authorList>
    </citation>
    <scope>NUCLEOTIDE SEQUENCE [LARGE SCALE GENOMIC DNA]</scope>
    <source>
        <strain evidence="2">cv. Niubang</strain>
    </source>
</reference>
<gene>
    <name evidence="1" type="ORF">L6452_20022</name>
</gene>
<dbReference type="Proteomes" id="UP001055879">
    <property type="component" value="Linkage Group LG06"/>
</dbReference>
<accession>A0ACB9BAK7</accession>
<keyword evidence="2" id="KW-1185">Reference proteome</keyword>
<dbReference type="EMBL" id="CM042052">
    <property type="protein sequence ID" value="KAI3719128.1"/>
    <property type="molecule type" value="Genomic_DNA"/>
</dbReference>